<dbReference type="Gene3D" id="3.40.190.10">
    <property type="entry name" value="Periplasmic binding protein-like II"/>
    <property type="match status" value="1"/>
</dbReference>
<evidence type="ECO:0000256" key="4">
    <source>
        <dbReference type="SAM" id="SignalP"/>
    </source>
</evidence>
<dbReference type="SUPFAM" id="SSF53850">
    <property type="entry name" value="Periplasmic binding protein-like II"/>
    <property type="match status" value="1"/>
</dbReference>
<name>A0A919VRP0_9ACTN</name>
<dbReference type="GO" id="GO:0042956">
    <property type="term" value="P:maltodextrin transmembrane transport"/>
    <property type="evidence" value="ECO:0007669"/>
    <property type="project" value="TreeGrafter"/>
</dbReference>
<dbReference type="PROSITE" id="PS51257">
    <property type="entry name" value="PROKAR_LIPOPROTEIN"/>
    <property type="match status" value="1"/>
</dbReference>
<reference evidence="5" key="1">
    <citation type="submission" date="2021-03" db="EMBL/GenBank/DDBJ databases">
        <title>Whole genome shotgun sequence of Actinoplanes consettensis NBRC 14913.</title>
        <authorList>
            <person name="Komaki H."/>
            <person name="Tamura T."/>
        </authorList>
    </citation>
    <scope>NUCLEOTIDE SEQUENCE</scope>
    <source>
        <strain evidence="5">NBRC 14913</strain>
    </source>
</reference>
<dbReference type="GO" id="GO:0055052">
    <property type="term" value="C:ATP-binding cassette (ABC) transporter complex, substrate-binding subunit-containing"/>
    <property type="evidence" value="ECO:0007669"/>
    <property type="project" value="TreeGrafter"/>
</dbReference>
<evidence type="ECO:0000313" key="6">
    <source>
        <dbReference type="Proteomes" id="UP000680865"/>
    </source>
</evidence>
<dbReference type="GO" id="GO:0015768">
    <property type="term" value="P:maltose transport"/>
    <property type="evidence" value="ECO:0007669"/>
    <property type="project" value="TreeGrafter"/>
</dbReference>
<dbReference type="InterPro" id="IPR006059">
    <property type="entry name" value="SBP"/>
</dbReference>
<dbReference type="CDD" id="cd13585">
    <property type="entry name" value="PBP2_TMBP_like"/>
    <property type="match status" value="1"/>
</dbReference>
<accession>A0A919VRP0</accession>
<dbReference type="PANTHER" id="PTHR30061:SF50">
    <property type="entry name" value="MALTOSE_MALTODEXTRIN-BINDING PERIPLASMIC PROTEIN"/>
    <property type="match status" value="1"/>
</dbReference>
<keyword evidence="2" id="KW-0813">Transport</keyword>
<gene>
    <name evidence="5" type="ORF">Aco04nite_49530</name>
</gene>
<evidence type="ECO:0000256" key="3">
    <source>
        <dbReference type="ARBA" id="ARBA00022729"/>
    </source>
</evidence>
<proteinExistence type="inferred from homology"/>
<dbReference type="AlphaFoldDB" id="A0A919VRP0"/>
<keyword evidence="6" id="KW-1185">Reference proteome</keyword>
<dbReference type="Pfam" id="PF01547">
    <property type="entry name" value="SBP_bac_1"/>
    <property type="match status" value="1"/>
</dbReference>
<sequence>MVRSNSRLAAAFAATAALTLVLSGCGGSDEKTSSATDKPTGTATLWARDNEKAFINLLAEQYNKTHDGKVQVTIVPSANFVQKFGTAAAQGSGPDIASIDLVYLPYFASKGVLDDLSPVLDSLTWKDGLSPAHKKLAIYDGKTYALPFTAEASVTFYNKDLFKKAGLDPAKPPANYDEMLADARAIRKLGGDYYGFTMAGQCGGCNVFEFAPHVWASGGQVLSDDGKTAHLDSQEVTDALTFYRQMQTEGLMPPTAKTDNGTVQSTAFQSGKVGMVNLGAFFVGNLVKDKKIDFGVTPIVGKTGGTASFAGGDEIAVTKTAKNKSVAYDFVKWSTSEEAQTILANNAIVPVRTDLIDKIYAPLDPRYKALGDAMSTGQTPYSVVENAIINDNNGSWATMINQGVFGTGDIKGVQATAQKAAQAIIDKG</sequence>
<dbReference type="PANTHER" id="PTHR30061">
    <property type="entry name" value="MALTOSE-BINDING PERIPLASMIC PROTEIN"/>
    <property type="match status" value="1"/>
</dbReference>
<dbReference type="RefSeq" id="WP_212999612.1">
    <property type="nucleotide sequence ID" value="NZ_BAAATW010000010.1"/>
</dbReference>
<evidence type="ECO:0000313" key="5">
    <source>
        <dbReference type="EMBL" id="GIM76269.1"/>
    </source>
</evidence>
<feature type="signal peptide" evidence="4">
    <location>
        <begin position="1"/>
        <end position="16"/>
    </location>
</feature>
<dbReference type="GO" id="GO:1901982">
    <property type="term" value="F:maltose binding"/>
    <property type="evidence" value="ECO:0007669"/>
    <property type="project" value="TreeGrafter"/>
</dbReference>
<protein>
    <submittedName>
        <fullName evidence="5">ABC transporter substrate-binding protein</fullName>
    </submittedName>
</protein>
<comment type="similarity">
    <text evidence="1">Belongs to the bacterial solute-binding protein 1 family.</text>
</comment>
<comment type="caution">
    <text evidence="5">The sequence shown here is derived from an EMBL/GenBank/DDBJ whole genome shotgun (WGS) entry which is preliminary data.</text>
</comment>
<keyword evidence="3 4" id="KW-0732">Signal</keyword>
<evidence type="ECO:0000256" key="2">
    <source>
        <dbReference type="ARBA" id="ARBA00022448"/>
    </source>
</evidence>
<organism evidence="5 6">
    <name type="scientific">Winogradskya consettensis</name>
    <dbReference type="NCBI Taxonomy" id="113560"/>
    <lineage>
        <taxon>Bacteria</taxon>
        <taxon>Bacillati</taxon>
        <taxon>Actinomycetota</taxon>
        <taxon>Actinomycetes</taxon>
        <taxon>Micromonosporales</taxon>
        <taxon>Micromonosporaceae</taxon>
        <taxon>Winogradskya</taxon>
    </lineage>
</organism>
<dbReference type="EMBL" id="BOQP01000027">
    <property type="protein sequence ID" value="GIM76269.1"/>
    <property type="molecule type" value="Genomic_DNA"/>
</dbReference>
<feature type="chain" id="PRO_5039511750" evidence="4">
    <location>
        <begin position="17"/>
        <end position="428"/>
    </location>
</feature>
<dbReference type="Proteomes" id="UP000680865">
    <property type="component" value="Unassembled WGS sequence"/>
</dbReference>
<evidence type="ECO:0000256" key="1">
    <source>
        <dbReference type="ARBA" id="ARBA00008520"/>
    </source>
</evidence>